<protein>
    <submittedName>
        <fullName evidence="1">Uncharacterized protein</fullName>
    </submittedName>
</protein>
<reference evidence="1 2" key="1">
    <citation type="journal article" date="2015" name="Nature">
        <title>rRNA introns, odd ribosomes, and small enigmatic genomes across a large radiation of phyla.</title>
        <authorList>
            <person name="Brown C.T."/>
            <person name="Hug L.A."/>
            <person name="Thomas B.C."/>
            <person name="Sharon I."/>
            <person name="Castelle C.J."/>
            <person name="Singh A."/>
            <person name="Wilkins M.J."/>
            <person name="Williams K.H."/>
            <person name="Banfield J.F."/>
        </authorList>
    </citation>
    <scope>NUCLEOTIDE SEQUENCE [LARGE SCALE GENOMIC DNA]</scope>
</reference>
<organism evidence="1 2">
    <name type="scientific">Candidatus Azambacteria bacterium GW2011_GWF2_46_32</name>
    <dbReference type="NCBI Taxonomy" id="1618628"/>
    <lineage>
        <taxon>Bacteria</taxon>
        <taxon>Candidatus Azamiibacteriota</taxon>
    </lineage>
</organism>
<evidence type="ECO:0000313" key="2">
    <source>
        <dbReference type="Proteomes" id="UP000034856"/>
    </source>
</evidence>
<dbReference type="Proteomes" id="UP000034856">
    <property type="component" value="Unassembled WGS sequence"/>
</dbReference>
<proteinExistence type="predicted"/>
<sequence>MLKEKPHFLGFYFFSVANRTPLKLLARACAIVTTPSNKRLAAKPPCVKSFNNLSSESSGAVRTIRRPKTRLRNQAGAY</sequence>
<accession>A0A0G1PVY8</accession>
<dbReference type="AlphaFoldDB" id="A0A0G1PVY8"/>
<gene>
    <name evidence="1" type="ORF">UX51_C0035G0006</name>
</gene>
<dbReference type="EMBL" id="LCMM01000035">
    <property type="protein sequence ID" value="KKU37011.1"/>
    <property type="molecule type" value="Genomic_DNA"/>
</dbReference>
<evidence type="ECO:0000313" key="1">
    <source>
        <dbReference type="EMBL" id="KKU37011.1"/>
    </source>
</evidence>
<comment type="caution">
    <text evidence="1">The sequence shown here is derived from an EMBL/GenBank/DDBJ whole genome shotgun (WGS) entry which is preliminary data.</text>
</comment>
<name>A0A0G1PVY8_9BACT</name>